<dbReference type="PANTHER" id="PTHR48081">
    <property type="entry name" value="AB HYDROLASE SUPERFAMILY PROTEIN C4A8.06C"/>
    <property type="match status" value="1"/>
</dbReference>
<dbReference type="AlphaFoldDB" id="A0A8H4RTP8"/>
<sequence>MSPIGDDKFCSYFSNTNKVLVVSLDYPKSPVHKFPVPSEALVDLVKAVLEDESLPIDKTKVAIGGFSAGANLALSVSQYESLQGKIGGVVAYYPPVDFSTPIGVSMASRPKDAGPDMLEHSAPMFNWGYIKPGQDLKDPKLSPKYAQREKLPPKLYIVGCEHDLLCRDAEIMAEKFANIGTGQRTGSDDLWEKNGVKWEKISGEIHGFDVMVSFGETKKRREKRRDEMHQSVAEFLFREVY</sequence>
<evidence type="ECO:0000256" key="1">
    <source>
        <dbReference type="ARBA" id="ARBA00022801"/>
    </source>
</evidence>
<dbReference type="InterPro" id="IPR029058">
    <property type="entry name" value="AB_hydrolase_fold"/>
</dbReference>
<proteinExistence type="predicted"/>
<dbReference type="Gene3D" id="3.40.50.1820">
    <property type="entry name" value="alpha/beta hydrolase"/>
    <property type="match status" value="1"/>
</dbReference>
<dbReference type="InterPro" id="IPR050300">
    <property type="entry name" value="GDXG_lipolytic_enzyme"/>
</dbReference>
<dbReference type="EMBL" id="JAAMPI010000095">
    <property type="protein sequence ID" value="KAF4635852.1"/>
    <property type="molecule type" value="Genomic_DNA"/>
</dbReference>
<dbReference type="InterPro" id="IPR013094">
    <property type="entry name" value="AB_hydrolase_3"/>
</dbReference>
<dbReference type="OrthoDB" id="408631at2759"/>
<dbReference type="GO" id="GO:0016787">
    <property type="term" value="F:hydrolase activity"/>
    <property type="evidence" value="ECO:0007669"/>
    <property type="project" value="UniProtKB-KW"/>
</dbReference>
<evidence type="ECO:0000313" key="4">
    <source>
        <dbReference type="Proteomes" id="UP000566819"/>
    </source>
</evidence>
<evidence type="ECO:0000259" key="2">
    <source>
        <dbReference type="Pfam" id="PF07859"/>
    </source>
</evidence>
<dbReference type="Proteomes" id="UP000566819">
    <property type="component" value="Unassembled WGS sequence"/>
</dbReference>
<dbReference type="Pfam" id="PF07859">
    <property type="entry name" value="Abhydrolase_3"/>
    <property type="match status" value="1"/>
</dbReference>
<keyword evidence="1" id="KW-0378">Hydrolase</keyword>
<keyword evidence="4" id="KW-1185">Reference proteome</keyword>
<feature type="domain" description="Alpha/beta hydrolase fold-3" evidence="2">
    <location>
        <begin position="6"/>
        <end position="180"/>
    </location>
</feature>
<dbReference type="SUPFAM" id="SSF53474">
    <property type="entry name" value="alpha/beta-Hydrolases"/>
    <property type="match status" value="1"/>
</dbReference>
<dbReference type="PANTHER" id="PTHR48081:SF8">
    <property type="entry name" value="ALPHA_BETA HYDROLASE FOLD-3 DOMAIN-CONTAINING PROTEIN-RELATED"/>
    <property type="match status" value="1"/>
</dbReference>
<protein>
    <recommendedName>
        <fullName evidence="2">Alpha/beta hydrolase fold-3 domain-containing protein</fullName>
    </recommendedName>
</protein>
<name>A0A8H4RTP8_9HELO</name>
<comment type="caution">
    <text evidence="3">The sequence shown here is derived from an EMBL/GenBank/DDBJ whole genome shotgun (WGS) entry which is preliminary data.</text>
</comment>
<gene>
    <name evidence="3" type="ORF">G7Y89_g2226</name>
</gene>
<organism evidence="3 4">
    <name type="scientific">Cudoniella acicularis</name>
    <dbReference type="NCBI Taxonomy" id="354080"/>
    <lineage>
        <taxon>Eukaryota</taxon>
        <taxon>Fungi</taxon>
        <taxon>Dikarya</taxon>
        <taxon>Ascomycota</taxon>
        <taxon>Pezizomycotina</taxon>
        <taxon>Leotiomycetes</taxon>
        <taxon>Helotiales</taxon>
        <taxon>Tricladiaceae</taxon>
        <taxon>Cudoniella</taxon>
    </lineage>
</organism>
<evidence type="ECO:0000313" key="3">
    <source>
        <dbReference type="EMBL" id="KAF4635852.1"/>
    </source>
</evidence>
<accession>A0A8H4RTP8</accession>
<reference evidence="3 4" key="1">
    <citation type="submission" date="2020-03" db="EMBL/GenBank/DDBJ databases">
        <title>Draft Genome Sequence of Cudoniella acicularis.</title>
        <authorList>
            <person name="Buettner E."/>
            <person name="Kellner H."/>
        </authorList>
    </citation>
    <scope>NUCLEOTIDE SEQUENCE [LARGE SCALE GENOMIC DNA]</scope>
    <source>
        <strain evidence="3 4">DSM 108380</strain>
    </source>
</reference>